<dbReference type="Proteomes" id="UP000190935">
    <property type="component" value="Chromosome I"/>
</dbReference>
<name>A0A0R2KAZ4_9LACO</name>
<reference evidence="2" key="4">
    <citation type="journal article" date="2021" name="PeerJ">
        <title>Extensive microbial diversity within the chicken gut microbiome revealed by metagenomics and culture.</title>
        <authorList>
            <person name="Gilroy R."/>
            <person name="Ravi A."/>
            <person name="Getino M."/>
            <person name="Pursley I."/>
            <person name="Horton D.L."/>
            <person name="Alikhan N.F."/>
            <person name="Baker D."/>
            <person name="Gharbi K."/>
            <person name="Hall N."/>
            <person name="Watson M."/>
            <person name="Adriaenssens E.M."/>
            <person name="Foster-Nyarko E."/>
            <person name="Jarju S."/>
            <person name="Secka A."/>
            <person name="Antonio M."/>
            <person name="Oren A."/>
            <person name="Chaudhuri R.R."/>
            <person name="La Ragione R."/>
            <person name="Hildebrand F."/>
            <person name="Pallen M.J."/>
        </authorList>
    </citation>
    <scope>NUCLEOTIDE SEQUENCE</scope>
    <source>
        <strain evidence="2">CHK174-6876</strain>
    </source>
</reference>
<evidence type="ECO:0000313" key="6">
    <source>
        <dbReference type="Proteomes" id="UP000190935"/>
    </source>
</evidence>
<reference evidence="2" key="5">
    <citation type="submission" date="2021-09" db="EMBL/GenBank/DDBJ databases">
        <authorList>
            <person name="Gilroy R."/>
        </authorList>
    </citation>
    <scope>NUCLEOTIDE SEQUENCE</scope>
    <source>
        <strain evidence="2">CHK174-6876</strain>
    </source>
</reference>
<evidence type="ECO:0000313" key="4">
    <source>
        <dbReference type="EMBL" id="SFV40329.1"/>
    </source>
</evidence>
<dbReference type="STRING" id="89059.LAC1533_0909"/>
<accession>A0A0R2KAZ4</accession>
<dbReference type="Proteomes" id="UP000707535">
    <property type="component" value="Unassembled WGS sequence"/>
</dbReference>
<dbReference type="Proteomes" id="UP000051491">
    <property type="component" value="Unassembled WGS sequence"/>
</dbReference>
<evidence type="ECO:0000313" key="3">
    <source>
        <dbReference type="EMBL" id="KRN84517.1"/>
    </source>
</evidence>
<dbReference type="EMBL" id="JQBK01000029">
    <property type="protein sequence ID" value="KRN84517.1"/>
    <property type="molecule type" value="Genomic_DNA"/>
</dbReference>
<keyword evidence="1" id="KW-0812">Transmembrane</keyword>
<dbReference type="AlphaFoldDB" id="A0A0R2KAZ4"/>
<keyword evidence="1" id="KW-0472">Membrane</keyword>
<protein>
    <submittedName>
        <fullName evidence="3">Uncharacterized protein</fullName>
    </submittedName>
</protein>
<dbReference type="EMBL" id="LT630287">
    <property type="protein sequence ID" value="SFV40329.1"/>
    <property type="molecule type" value="Genomic_DNA"/>
</dbReference>
<feature type="transmembrane region" description="Helical" evidence="1">
    <location>
        <begin position="9"/>
        <end position="31"/>
    </location>
</feature>
<evidence type="ECO:0000256" key="1">
    <source>
        <dbReference type="SAM" id="Phobius"/>
    </source>
</evidence>
<gene>
    <name evidence="3" type="ORF">IV43_GL001128</name>
    <name evidence="2" type="ORF">K8V00_06490</name>
    <name evidence="4" type="ORF">LAC1533_0909</name>
</gene>
<reference evidence="3 5" key="1">
    <citation type="journal article" date="2015" name="Genome Announc.">
        <title>Expanding the biotechnology potential of lactobacilli through comparative genomics of 213 strains and associated genera.</title>
        <authorList>
            <person name="Sun Z."/>
            <person name="Harris H.M."/>
            <person name="McCann A."/>
            <person name="Guo C."/>
            <person name="Argimon S."/>
            <person name="Zhang W."/>
            <person name="Yang X."/>
            <person name="Jeffery I.B."/>
            <person name="Cooney J.C."/>
            <person name="Kagawa T.F."/>
            <person name="Liu W."/>
            <person name="Song Y."/>
            <person name="Salvetti E."/>
            <person name="Wrobel A."/>
            <person name="Rasinkangas P."/>
            <person name="Parkhill J."/>
            <person name="Rea M.C."/>
            <person name="O'Sullivan O."/>
            <person name="Ritari J."/>
            <person name="Douillard F.P."/>
            <person name="Paul Ross R."/>
            <person name="Yang R."/>
            <person name="Briner A.E."/>
            <person name="Felis G.E."/>
            <person name="de Vos W.M."/>
            <person name="Barrangou R."/>
            <person name="Klaenhammer T.R."/>
            <person name="Caufield P.W."/>
            <person name="Cui Y."/>
            <person name="Zhang H."/>
            <person name="O'Toole P.W."/>
        </authorList>
    </citation>
    <scope>NUCLEOTIDE SEQUENCE [LARGE SCALE GENOMIC DNA]</scope>
    <source>
        <strain evidence="3 5">DSM 15353</strain>
    </source>
</reference>
<evidence type="ECO:0000313" key="2">
    <source>
        <dbReference type="EMBL" id="HJE97251.1"/>
    </source>
</evidence>
<organism evidence="3 5">
    <name type="scientific">Ligilactobacillus acidipiscis</name>
    <dbReference type="NCBI Taxonomy" id="89059"/>
    <lineage>
        <taxon>Bacteria</taxon>
        <taxon>Bacillati</taxon>
        <taxon>Bacillota</taxon>
        <taxon>Bacilli</taxon>
        <taxon>Lactobacillales</taxon>
        <taxon>Lactobacillaceae</taxon>
        <taxon>Ligilactobacillus</taxon>
    </lineage>
</organism>
<dbReference type="RefSeq" id="WP_010498121.1">
    <property type="nucleotide sequence ID" value="NZ_CP113926.1"/>
</dbReference>
<dbReference type="KEGG" id="laca:LAC1533_0909"/>
<dbReference type="GeneID" id="95348988"/>
<sequence>MNKKISGDLFFSALIFLMLAGTMIVGQIAYYHTSATTYIEIIQQNEAQTMKNMAVANNLTDQQKLVFNLGHAQRDKEKCIIWLNNQQKFVFSVKSWQDDQKH</sequence>
<dbReference type="PATRIC" id="fig|89059.3.peg.1218"/>
<reference evidence="6" key="3">
    <citation type="submission" date="2016-11" db="EMBL/GenBank/DDBJ databases">
        <authorList>
            <person name="Papadimitriou K."/>
        </authorList>
    </citation>
    <scope>NUCLEOTIDE SEQUENCE [LARGE SCALE GENOMIC DNA]</scope>
    <source>
        <strain evidence="6">ACA-DC 1533</strain>
    </source>
</reference>
<proteinExistence type="predicted"/>
<dbReference type="EMBL" id="DYXG01000063">
    <property type="protein sequence ID" value="HJE97251.1"/>
    <property type="molecule type" value="Genomic_DNA"/>
</dbReference>
<reference evidence="4" key="2">
    <citation type="submission" date="2016-11" db="EMBL/GenBank/DDBJ databases">
        <authorList>
            <person name="Jaros S."/>
            <person name="Januszkiewicz K."/>
            <person name="Wedrychowicz H."/>
        </authorList>
    </citation>
    <scope>NUCLEOTIDE SEQUENCE [LARGE SCALE GENOMIC DNA]</scope>
    <source>
        <strain evidence="4">ACA-DC 1533</strain>
    </source>
</reference>
<keyword evidence="1" id="KW-1133">Transmembrane helix</keyword>
<evidence type="ECO:0000313" key="5">
    <source>
        <dbReference type="Proteomes" id="UP000051491"/>
    </source>
</evidence>